<evidence type="ECO:0000259" key="2">
    <source>
        <dbReference type="PROSITE" id="PS51186"/>
    </source>
</evidence>
<feature type="transmembrane region" description="Helical" evidence="1">
    <location>
        <begin position="284"/>
        <end position="301"/>
    </location>
</feature>
<dbReference type="CDD" id="cd04301">
    <property type="entry name" value="NAT_SF"/>
    <property type="match status" value="1"/>
</dbReference>
<protein>
    <recommendedName>
        <fullName evidence="2">N-acetyltransferase domain-containing protein</fullName>
    </recommendedName>
</protein>
<proteinExistence type="predicted"/>
<evidence type="ECO:0000313" key="4">
    <source>
        <dbReference type="Proteomes" id="UP001465755"/>
    </source>
</evidence>
<sequence length="324" mass="36582">MPLALSSRHVHICTTSQPPSVFDLRLAFHASSTCSRPGGWRAPHGRCLHVACTAPQGQSVRQEPLEEPPPPRRKFRAFTQQSPLRQSLLDFRQRSHTPRGTLVIQPLTQEWLQGTADLLSVSFGESLGYIPAYRHFLKRHISKYLSDHMELVPKALILIALLLPESLSRGTWDSADSEVDQSSEWGSLVGSVEISMSPSTRARFLTLNPPEDKAYLSNMAVAQHHRRRGYGRKLLEAAESACALSGHRDLFLHLRFQDQAASVLYRDAGYEEESWVPSRGNACFGLYWYLVIVGMFCIVKLKRRAEVCVRKSKFCERGYHVCVP</sequence>
<keyword evidence="1" id="KW-0812">Transmembrane</keyword>
<reference evidence="3 4" key="1">
    <citation type="journal article" date="2024" name="Nat. Commun.">
        <title>Phylogenomics reveals the evolutionary origins of lichenization in chlorophyte algae.</title>
        <authorList>
            <person name="Puginier C."/>
            <person name="Libourel C."/>
            <person name="Otte J."/>
            <person name="Skaloud P."/>
            <person name="Haon M."/>
            <person name="Grisel S."/>
            <person name="Petersen M."/>
            <person name="Berrin J.G."/>
            <person name="Delaux P.M."/>
            <person name="Dal Grande F."/>
            <person name="Keller J."/>
        </authorList>
    </citation>
    <scope>NUCLEOTIDE SEQUENCE [LARGE SCALE GENOMIC DNA]</scope>
    <source>
        <strain evidence="3 4">SAG 2036</strain>
    </source>
</reference>
<dbReference type="InterPro" id="IPR000182">
    <property type="entry name" value="GNAT_dom"/>
</dbReference>
<dbReference type="EMBL" id="JALJOQ010000244">
    <property type="protein sequence ID" value="KAK9787614.1"/>
    <property type="molecule type" value="Genomic_DNA"/>
</dbReference>
<gene>
    <name evidence="3" type="ORF">WJX73_003800</name>
</gene>
<accession>A0AAW1NIQ3</accession>
<evidence type="ECO:0000313" key="3">
    <source>
        <dbReference type="EMBL" id="KAK9787614.1"/>
    </source>
</evidence>
<dbReference type="Proteomes" id="UP001465755">
    <property type="component" value="Unassembled WGS sequence"/>
</dbReference>
<dbReference type="Gene3D" id="3.40.630.30">
    <property type="match status" value="1"/>
</dbReference>
<dbReference type="PANTHER" id="PTHR47489:SF2">
    <property type="entry name" value="GCN5-RELATED N-ACETYLTRANSFERASE 5, CHLOROPLASTIC"/>
    <property type="match status" value="1"/>
</dbReference>
<dbReference type="PROSITE" id="PS51186">
    <property type="entry name" value="GNAT"/>
    <property type="match status" value="1"/>
</dbReference>
<dbReference type="GO" id="GO:0016747">
    <property type="term" value="F:acyltransferase activity, transferring groups other than amino-acyl groups"/>
    <property type="evidence" value="ECO:0007669"/>
    <property type="project" value="InterPro"/>
</dbReference>
<feature type="domain" description="N-acetyltransferase" evidence="2">
    <location>
        <begin position="149"/>
        <end position="293"/>
    </location>
</feature>
<dbReference type="AlphaFoldDB" id="A0AAW1NIQ3"/>
<organism evidence="3 4">
    <name type="scientific">Symbiochloris irregularis</name>
    <dbReference type="NCBI Taxonomy" id="706552"/>
    <lineage>
        <taxon>Eukaryota</taxon>
        <taxon>Viridiplantae</taxon>
        <taxon>Chlorophyta</taxon>
        <taxon>core chlorophytes</taxon>
        <taxon>Trebouxiophyceae</taxon>
        <taxon>Trebouxiales</taxon>
        <taxon>Trebouxiaceae</taxon>
        <taxon>Symbiochloris</taxon>
    </lineage>
</organism>
<keyword evidence="1" id="KW-1133">Transmembrane helix</keyword>
<evidence type="ECO:0000256" key="1">
    <source>
        <dbReference type="SAM" id="Phobius"/>
    </source>
</evidence>
<keyword evidence="4" id="KW-1185">Reference proteome</keyword>
<name>A0AAW1NIQ3_9CHLO</name>
<dbReference type="SUPFAM" id="SSF55729">
    <property type="entry name" value="Acyl-CoA N-acyltransferases (Nat)"/>
    <property type="match status" value="1"/>
</dbReference>
<keyword evidence="1" id="KW-0472">Membrane</keyword>
<dbReference type="PANTHER" id="PTHR47489">
    <property type="entry name" value="ACYL-COA N-ACYLTRANSFERASES (NAT) SUPERFAMILY PROTEIN"/>
    <property type="match status" value="1"/>
</dbReference>
<comment type="caution">
    <text evidence="3">The sequence shown here is derived from an EMBL/GenBank/DDBJ whole genome shotgun (WGS) entry which is preliminary data.</text>
</comment>
<dbReference type="Pfam" id="PF13508">
    <property type="entry name" value="Acetyltransf_7"/>
    <property type="match status" value="1"/>
</dbReference>
<dbReference type="InterPro" id="IPR016181">
    <property type="entry name" value="Acyl_CoA_acyltransferase"/>
</dbReference>